<dbReference type="Proteomes" id="UP000828390">
    <property type="component" value="Unassembled WGS sequence"/>
</dbReference>
<evidence type="ECO:0000313" key="1">
    <source>
        <dbReference type="EMBL" id="KAH3828305.1"/>
    </source>
</evidence>
<keyword evidence="2" id="KW-1185">Reference proteome</keyword>
<comment type="caution">
    <text evidence="1">The sequence shown here is derived from an EMBL/GenBank/DDBJ whole genome shotgun (WGS) entry which is preliminary data.</text>
</comment>
<reference evidence="1" key="1">
    <citation type="journal article" date="2019" name="bioRxiv">
        <title>The Genome of the Zebra Mussel, Dreissena polymorpha: A Resource for Invasive Species Research.</title>
        <authorList>
            <person name="McCartney M.A."/>
            <person name="Auch B."/>
            <person name="Kono T."/>
            <person name="Mallez S."/>
            <person name="Zhang Y."/>
            <person name="Obille A."/>
            <person name="Becker A."/>
            <person name="Abrahante J.E."/>
            <person name="Garbe J."/>
            <person name="Badalamenti J.P."/>
            <person name="Herman A."/>
            <person name="Mangelson H."/>
            <person name="Liachko I."/>
            <person name="Sullivan S."/>
            <person name="Sone E.D."/>
            <person name="Koren S."/>
            <person name="Silverstein K.A.T."/>
            <person name="Beckman K.B."/>
            <person name="Gohl D.M."/>
        </authorList>
    </citation>
    <scope>NUCLEOTIDE SEQUENCE</scope>
    <source>
        <strain evidence="1">Duluth1</strain>
        <tissue evidence="1">Whole animal</tissue>
    </source>
</reference>
<name>A0A9D4JXF5_DREPO</name>
<gene>
    <name evidence="1" type="ORF">DPMN_130258</name>
</gene>
<protein>
    <submittedName>
        <fullName evidence="1">Uncharacterized protein</fullName>
    </submittedName>
</protein>
<evidence type="ECO:0000313" key="2">
    <source>
        <dbReference type="Proteomes" id="UP000828390"/>
    </source>
</evidence>
<dbReference type="EMBL" id="JAIWYP010000005">
    <property type="protein sequence ID" value="KAH3828305.1"/>
    <property type="molecule type" value="Genomic_DNA"/>
</dbReference>
<accession>A0A9D4JXF5</accession>
<organism evidence="1 2">
    <name type="scientific">Dreissena polymorpha</name>
    <name type="common">Zebra mussel</name>
    <name type="synonym">Mytilus polymorpha</name>
    <dbReference type="NCBI Taxonomy" id="45954"/>
    <lineage>
        <taxon>Eukaryota</taxon>
        <taxon>Metazoa</taxon>
        <taxon>Spiralia</taxon>
        <taxon>Lophotrochozoa</taxon>
        <taxon>Mollusca</taxon>
        <taxon>Bivalvia</taxon>
        <taxon>Autobranchia</taxon>
        <taxon>Heteroconchia</taxon>
        <taxon>Euheterodonta</taxon>
        <taxon>Imparidentia</taxon>
        <taxon>Neoheterodontei</taxon>
        <taxon>Myida</taxon>
        <taxon>Dreissenoidea</taxon>
        <taxon>Dreissenidae</taxon>
        <taxon>Dreissena</taxon>
    </lineage>
</organism>
<reference evidence="1" key="2">
    <citation type="submission" date="2020-11" db="EMBL/GenBank/DDBJ databases">
        <authorList>
            <person name="McCartney M.A."/>
            <person name="Auch B."/>
            <person name="Kono T."/>
            <person name="Mallez S."/>
            <person name="Becker A."/>
            <person name="Gohl D.M."/>
            <person name="Silverstein K.A.T."/>
            <person name="Koren S."/>
            <person name="Bechman K.B."/>
            <person name="Herman A."/>
            <person name="Abrahante J.E."/>
            <person name="Garbe J."/>
        </authorList>
    </citation>
    <scope>NUCLEOTIDE SEQUENCE</scope>
    <source>
        <strain evidence="1">Duluth1</strain>
        <tissue evidence="1">Whole animal</tissue>
    </source>
</reference>
<proteinExistence type="predicted"/>
<sequence length="56" mass="6029">MLTGVGYKAGHDAWVLGQGMMPTGLDYKTGHDAKSCCQAWTIRQGMMSIGDERPGL</sequence>
<dbReference type="AlphaFoldDB" id="A0A9D4JXF5"/>